<organism evidence="2 3">
    <name type="scientific">Lepeophtheirus salmonis</name>
    <name type="common">Salmon louse</name>
    <name type="synonym">Caligus salmonis</name>
    <dbReference type="NCBI Taxonomy" id="72036"/>
    <lineage>
        <taxon>Eukaryota</taxon>
        <taxon>Metazoa</taxon>
        <taxon>Ecdysozoa</taxon>
        <taxon>Arthropoda</taxon>
        <taxon>Crustacea</taxon>
        <taxon>Multicrustacea</taxon>
        <taxon>Hexanauplia</taxon>
        <taxon>Copepoda</taxon>
        <taxon>Siphonostomatoida</taxon>
        <taxon>Caligidae</taxon>
        <taxon>Lepeophtheirus</taxon>
    </lineage>
</organism>
<dbReference type="EMBL" id="HG994580">
    <property type="protein sequence ID" value="CAF2776946.1"/>
    <property type="molecule type" value="Genomic_DNA"/>
</dbReference>
<dbReference type="AlphaFoldDB" id="A0A7R8CGK7"/>
<dbReference type="Proteomes" id="UP000675881">
    <property type="component" value="Chromosome 1"/>
</dbReference>
<evidence type="ECO:0000313" key="3">
    <source>
        <dbReference type="Proteomes" id="UP000675881"/>
    </source>
</evidence>
<evidence type="ECO:0000313" key="2">
    <source>
        <dbReference type="EMBL" id="CAF2776946.1"/>
    </source>
</evidence>
<reference evidence="2" key="1">
    <citation type="submission" date="2021-02" db="EMBL/GenBank/DDBJ databases">
        <authorList>
            <person name="Bekaert M."/>
        </authorList>
    </citation>
    <scope>NUCLEOTIDE SEQUENCE</scope>
    <source>
        <strain evidence="2">IoA-00</strain>
    </source>
</reference>
<protein>
    <submittedName>
        <fullName evidence="2">(salmon louse) hypothetical protein</fullName>
    </submittedName>
</protein>
<proteinExistence type="predicted"/>
<keyword evidence="3" id="KW-1185">Reference proteome</keyword>
<gene>
    <name evidence="2" type="ORF">LSAA_681</name>
</gene>
<accession>A0A7R8CGK7</accession>
<dbReference type="OrthoDB" id="10485287at2759"/>
<sequence length="437" mass="49217">MSVISASMPGPRGVGTDFYNLVKGAEKSYSCSYLINLDPDLLGLCADEDRNALDMARDALISHTNRIFSQVIEKSGRDLNQFCFGTTFLTLNSNYKKLDHMDPMTWKKEGITQHWSGKRGFRKACCKVCCTDKVCIGCTKDKGCYNAPIRGCYDGLVVLTAITKESLPNQYTVIPPGASIHDVRSRRARQELDKRLDQEDYAMTLEGLLTAHYQYGGEMDMANKAVTSHRMSIILGEVEDMEKRKSKKYPAYAIYVAYRLESEKFRNNEMVGVGKFYKLKSSGPVAKMLKESTAVDTNKVMNDENIRGISEVSIPIGDSGGGDASIWEASERMEYDDIDRRTSFGGLSRDLSRASGKESDYDDVDGMKGEDKMNESGLISRVDELETENSRLFEIVMKLEHGKTWTENRLDSLQSEVNEIRKKLQMPIIHETEDDDQ</sequence>
<feature type="region of interest" description="Disordered" evidence="1">
    <location>
        <begin position="347"/>
        <end position="371"/>
    </location>
</feature>
<name>A0A7R8CGK7_LEPSM</name>
<evidence type="ECO:0000256" key="1">
    <source>
        <dbReference type="SAM" id="MobiDB-lite"/>
    </source>
</evidence>
<feature type="compositionally biased region" description="Basic and acidic residues" evidence="1">
    <location>
        <begin position="350"/>
        <end position="371"/>
    </location>
</feature>